<geneLocation type="mitochondrion" evidence="10"/>
<keyword evidence="9" id="KW-1278">Translocase</keyword>
<protein>
    <recommendedName>
        <fullName evidence="3 9">NADH-ubiquinone oxidoreductase chain 3</fullName>
        <ecNumber evidence="9">7.1.1.2</ecNumber>
    </recommendedName>
</protein>
<keyword evidence="5 9" id="KW-0812">Transmembrane</keyword>
<comment type="similarity">
    <text evidence="2 9">Belongs to the complex I subunit 3 family.</text>
</comment>
<keyword evidence="9" id="KW-0679">Respiratory chain</keyword>
<dbReference type="InterPro" id="IPR038430">
    <property type="entry name" value="NDAH_ubi_oxred_su3_sf"/>
</dbReference>
<name>A0A1E1GJ98_9TREM</name>
<dbReference type="PANTHER" id="PTHR11058">
    <property type="entry name" value="NADH-UBIQUINONE OXIDOREDUCTASE CHAIN 3"/>
    <property type="match status" value="1"/>
</dbReference>
<proteinExistence type="inferred from homology"/>
<evidence type="ECO:0000256" key="9">
    <source>
        <dbReference type="RuleBase" id="RU003640"/>
    </source>
</evidence>
<feature type="transmembrane region" description="Helical" evidence="9">
    <location>
        <begin position="65"/>
        <end position="87"/>
    </location>
</feature>
<dbReference type="GO" id="GO:0031966">
    <property type="term" value="C:mitochondrial membrane"/>
    <property type="evidence" value="ECO:0007669"/>
    <property type="project" value="UniProtKB-SubCell"/>
</dbReference>
<evidence type="ECO:0000256" key="6">
    <source>
        <dbReference type="ARBA" id="ARBA00022989"/>
    </source>
</evidence>
<dbReference type="GO" id="GO:0008137">
    <property type="term" value="F:NADH dehydrogenase (ubiquinone) activity"/>
    <property type="evidence" value="ECO:0007669"/>
    <property type="project" value="UniProtKB-UniRule"/>
</dbReference>
<evidence type="ECO:0000313" key="10">
    <source>
        <dbReference type="EMBL" id="BAV82960.1"/>
    </source>
</evidence>
<evidence type="ECO:0000256" key="7">
    <source>
        <dbReference type="ARBA" id="ARBA00023136"/>
    </source>
</evidence>
<reference evidence="10" key="1">
    <citation type="submission" date="2016-10" db="EMBL/GenBank/DDBJ databases">
        <title>Complete mitochondrial genomes of 50 helminths species.</title>
        <authorList>
            <person name="Kikuchi T."/>
            <person name="Holroyd N."/>
            <person name="Berriman M."/>
        </authorList>
    </citation>
    <scope>NUCLEOTIDE SEQUENCE</scope>
</reference>
<keyword evidence="9 10" id="KW-0496">Mitochondrion</keyword>
<dbReference type="InterPro" id="IPR000440">
    <property type="entry name" value="NADH_UbQ/plastoQ_OxRdtase_su3"/>
</dbReference>
<evidence type="ECO:0000256" key="1">
    <source>
        <dbReference type="ARBA" id="ARBA00004370"/>
    </source>
</evidence>
<evidence type="ECO:0000256" key="8">
    <source>
        <dbReference type="ARBA" id="ARBA00049551"/>
    </source>
</evidence>
<feature type="transmembrane region" description="Helical" evidence="9">
    <location>
        <begin position="93"/>
        <end position="111"/>
    </location>
</feature>
<accession>A0A1E1GJ98</accession>
<evidence type="ECO:0000256" key="2">
    <source>
        <dbReference type="ARBA" id="ARBA00008472"/>
    </source>
</evidence>
<evidence type="ECO:0000256" key="3">
    <source>
        <dbReference type="ARBA" id="ARBA00021007"/>
    </source>
</evidence>
<dbReference type="AlphaFoldDB" id="A0A1E1GJ98"/>
<dbReference type="EC" id="7.1.1.2" evidence="9"/>
<keyword evidence="7 9" id="KW-0472">Membrane</keyword>
<keyword evidence="6 9" id="KW-1133">Transmembrane helix</keyword>
<sequence length="122" mass="14651">MSNLNLVLLIIVFLLVFLVVLVHLYIFGVKVFNGGRYNYVQEWYSSFECGFLNHGLNENFFSFSYLNLLILFVVFDLEISLLLNIVYDGIWYYTFWCYFIFFFFVFLGYVVELKLGYVKWIS</sequence>
<dbReference type="GO" id="GO:0030964">
    <property type="term" value="C:NADH dehydrogenase complex"/>
    <property type="evidence" value="ECO:0007669"/>
    <property type="project" value="TreeGrafter"/>
</dbReference>
<dbReference type="Gene3D" id="1.20.58.1610">
    <property type="entry name" value="NADH:ubiquinone/plastoquinone oxidoreductase, chain 3"/>
    <property type="match status" value="1"/>
</dbReference>
<dbReference type="Pfam" id="PF00507">
    <property type="entry name" value="Oxidored_q4"/>
    <property type="match status" value="1"/>
</dbReference>
<comment type="subcellular location">
    <subcellularLocation>
        <location evidence="1">Membrane</location>
    </subcellularLocation>
    <subcellularLocation>
        <location evidence="9">Mitochondrion membrane</location>
        <topology evidence="9">Multi-pass membrane protein</topology>
    </subcellularLocation>
</comment>
<comment type="catalytic activity">
    <reaction evidence="8 9">
        <text>a ubiquinone + NADH + 5 H(+)(in) = a ubiquinol + NAD(+) + 4 H(+)(out)</text>
        <dbReference type="Rhea" id="RHEA:29091"/>
        <dbReference type="Rhea" id="RHEA-COMP:9565"/>
        <dbReference type="Rhea" id="RHEA-COMP:9566"/>
        <dbReference type="ChEBI" id="CHEBI:15378"/>
        <dbReference type="ChEBI" id="CHEBI:16389"/>
        <dbReference type="ChEBI" id="CHEBI:17976"/>
        <dbReference type="ChEBI" id="CHEBI:57540"/>
        <dbReference type="ChEBI" id="CHEBI:57945"/>
        <dbReference type="EC" id="7.1.1.2"/>
    </reaction>
</comment>
<evidence type="ECO:0000256" key="5">
    <source>
        <dbReference type="ARBA" id="ARBA00022692"/>
    </source>
</evidence>
<organism evidence="10">
    <name type="scientific">Schistosoma margrebowiei</name>
    <dbReference type="NCBI Taxonomy" id="48269"/>
    <lineage>
        <taxon>Eukaryota</taxon>
        <taxon>Metazoa</taxon>
        <taxon>Spiralia</taxon>
        <taxon>Lophotrochozoa</taxon>
        <taxon>Platyhelminthes</taxon>
        <taxon>Trematoda</taxon>
        <taxon>Digenea</taxon>
        <taxon>Strigeidida</taxon>
        <taxon>Schistosomatoidea</taxon>
        <taxon>Schistosomatidae</taxon>
        <taxon>Schistosoma</taxon>
    </lineage>
</organism>
<keyword evidence="9" id="KW-0249">Electron transport</keyword>
<comment type="function">
    <text evidence="9">Core subunit of the mitochondrial membrane respiratory chain NADH dehydrogenase (Complex I) which catalyzes electron transfer from NADH through the respiratory chain, using ubiquinone as an electron acceptor. Essential for the catalytic activity of complex I.</text>
</comment>
<feature type="transmembrane region" description="Helical" evidence="9">
    <location>
        <begin position="6"/>
        <end position="27"/>
    </location>
</feature>
<dbReference type="PANTHER" id="PTHR11058:SF9">
    <property type="entry name" value="NADH-UBIQUINONE OXIDOREDUCTASE CHAIN 3"/>
    <property type="match status" value="1"/>
</dbReference>
<keyword evidence="9" id="KW-0830">Ubiquinone</keyword>
<keyword evidence="9" id="KW-0520">NAD</keyword>
<evidence type="ECO:0000256" key="4">
    <source>
        <dbReference type="ARBA" id="ARBA00022448"/>
    </source>
</evidence>
<gene>
    <name evidence="10" type="primary">ND3</name>
</gene>
<keyword evidence="4 9" id="KW-0813">Transport</keyword>
<dbReference type="EMBL" id="AP017709">
    <property type="protein sequence ID" value="BAV82960.1"/>
    <property type="molecule type" value="Genomic_DNA"/>
</dbReference>